<comment type="caution">
    <text evidence="8">The sequence shown here is derived from an EMBL/GenBank/DDBJ whole genome shotgun (WGS) entry which is preliminary data.</text>
</comment>
<feature type="transmembrane region" description="Helical" evidence="7">
    <location>
        <begin position="605"/>
        <end position="624"/>
    </location>
</feature>
<keyword evidence="6" id="KW-0325">Glycoprotein</keyword>
<dbReference type="EMBL" id="JAACNH010000008">
    <property type="protein sequence ID" value="KAG8433695.1"/>
    <property type="molecule type" value="Genomic_DNA"/>
</dbReference>
<dbReference type="InterPro" id="IPR010335">
    <property type="entry name" value="Mesothelin"/>
</dbReference>
<keyword evidence="3" id="KW-0732">Signal</keyword>
<dbReference type="Proteomes" id="UP000812440">
    <property type="component" value="Chromosome 7"/>
</dbReference>
<evidence type="ECO:0000256" key="6">
    <source>
        <dbReference type="ARBA" id="ARBA00023180"/>
    </source>
</evidence>
<dbReference type="InterPro" id="IPR026664">
    <property type="entry name" value="Stereocilin-rel"/>
</dbReference>
<gene>
    <name evidence="9" type="ORF">GDO86_011432</name>
    <name evidence="8" type="ORF">GDO86_012158</name>
</gene>
<dbReference type="AlphaFoldDB" id="A0A8T2IL77"/>
<evidence type="ECO:0000256" key="3">
    <source>
        <dbReference type="ARBA" id="ARBA00022729"/>
    </source>
</evidence>
<reference evidence="8" key="1">
    <citation type="thesis" date="2020" institute="ProQuest LLC" country="789 East Eisenhower Parkway, Ann Arbor, MI, USA">
        <title>Comparative Genomics and Chromosome Evolution.</title>
        <authorList>
            <person name="Mudd A.B."/>
        </authorList>
    </citation>
    <scope>NUCLEOTIDE SEQUENCE</scope>
    <source>
        <strain evidence="8">Female2</strain>
        <tissue evidence="8">Blood</tissue>
    </source>
</reference>
<protein>
    <recommendedName>
        <fullName evidence="11">Mesothelin-like protein</fullName>
    </recommendedName>
</protein>
<comment type="similarity">
    <text evidence="2">Belongs to the mesothelin family.</text>
</comment>
<evidence type="ECO:0000313" key="9">
    <source>
        <dbReference type="EMBL" id="KAG8442641.1"/>
    </source>
</evidence>
<keyword evidence="7" id="KW-0812">Transmembrane</keyword>
<keyword evidence="4" id="KW-0130">Cell adhesion</keyword>
<evidence type="ECO:0008006" key="11">
    <source>
        <dbReference type="Google" id="ProtNLM"/>
    </source>
</evidence>
<evidence type="ECO:0000313" key="10">
    <source>
        <dbReference type="Proteomes" id="UP000812440"/>
    </source>
</evidence>
<dbReference type="GO" id="GO:0009986">
    <property type="term" value="C:cell surface"/>
    <property type="evidence" value="ECO:0007669"/>
    <property type="project" value="TreeGrafter"/>
</dbReference>
<name>A0A8T2IL77_9PIPI</name>
<dbReference type="PANTHER" id="PTHR23412:SF6">
    <property type="entry name" value="MESOTHELIN"/>
    <property type="match status" value="1"/>
</dbReference>
<dbReference type="PANTHER" id="PTHR23412">
    <property type="entry name" value="STEREOCILIN RELATED"/>
    <property type="match status" value="1"/>
</dbReference>
<organism evidence="8 10">
    <name type="scientific">Hymenochirus boettgeri</name>
    <name type="common">Congo dwarf clawed frog</name>
    <dbReference type="NCBI Taxonomy" id="247094"/>
    <lineage>
        <taxon>Eukaryota</taxon>
        <taxon>Metazoa</taxon>
        <taxon>Chordata</taxon>
        <taxon>Craniata</taxon>
        <taxon>Vertebrata</taxon>
        <taxon>Euteleostomi</taxon>
        <taxon>Amphibia</taxon>
        <taxon>Batrachia</taxon>
        <taxon>Anura</taxon>
        <taxon>Pipoidea</taxon>
        <taxon>Pipidae</taxon>
        <taxon>Pipinae</taxon>
        <taxon>Hymenochirus</taxon>
    </lineage>
</organism>
<keyword evidence="7" id="KW-1133">Transmembrane helix</keyword>
<dbReference type="GO" id="GO:0016020">
    <property type="term" value="C:membrane"/>
    <property type="evidence" value="ECO:0007669"/>
    <property type="project" value="UniProtKB-SubCell"/>
</dbReference>
<sequence>MSLQNAIVNQIVAADTTPANVVKNVPDKMVGLISKKYLTSKFSLQDVNGKSWSSDQAALFFNDIVSTETNLSSISASVLQGYTCGTNGKISNDKIQSLAKAMKSNNAILSEDQLNCLTRQVIKNGQPADLTSYPNEMYMFLSPPNNTNSTSCKSFYSNVGAANITILTKGSSRRKDLLKNCLSCLNITGNILTDDNVQVLGNMTCDLSGAYIENSTINILTPLAQCVNYPDDQKNAIQKMFTQGKTPFGSSSTWTKSTMDSLKLLPTILPLDTLRAINSSVLASWFKDTTILDRKQKADIVKAYTSNRARRAAGCTSQEITADNVKDSSLPLSYPAAQLDACLSNQTLLDYLSDLSSKAFTDDQLGVLKARLDQIYPGGYPGNILLNLGAITNVTTPADIAKWNISIDALSALLSNGLSSSVAKAIIDNYSAGNLINAPALNAISSKYICLLSTTQIGSIPTGAVGDAKVLDINPCSQAVKDQMYLKANASYQNMINDSNTYYNLMKPYLGGAPASDLKYFASKNISMDIGTFLTLNPISVTNLSVSDVAGLLGSNTIDIKSQVTSPVVQTWLASVPQSALDTLGLNLTSGMSVPTAATTIAGSGAPATLSNLLLITLLVALFFS</sequence>
<evidence type="ECO:0000256" key="7">
    <source>
        <dbReference type="SAM" id="Phobius"/>
    </source>
</evidence>
<dbReference type="OrthoDB" id="9329195at2759"/>
<evidence type="ECO:0000256" key="4">
    <source>
        <dbReference type="ARBA" id="ARBA00022889"/>
    </source>
</evidence>
<accession>A0A8T2IL77</accession>
<keyword evidence="10" id="KW-1185">Reference proteome</keyword>
<dbReference type="Proteomes" id="UP000812440">
    <property type="component" value="Chromosome 6"/>
</dbReference>
<keyword evidence="5 7" id="KW-0472">Membrane</keyword>
<evidence type="ECO:0000256" key="1">
    <source>
        <dbReference type="ARBA" id="ARBA00004370"/>
    </source>
</evidence>
<evidence type="ECO:0000256" key="5">
    <source>
        <dbReference type="ARBA" id="ARBA00023136"/>
    </source>
</evidence>
<dbReference type="Pfam" id="PF06060">
    <property type="entry name" value="Mesothelin"/>
    <property type="match status" value="1"/>
</dbReference>
<comment type="subcellular location">
    <subcellularLocation>
        <location evidence="1">Membrane</location>
    </subcellularLocation>
</comment>
<dbReference type="Gene3D" id="1.20.970.40">
    <property type="match status" value="1"/>
</dbReference>
<dbReference type="EMBL" id="JAACNH010000005">
    <property type="protein sequence ID" value="KAG8442641.1"/>
    <property type="molecule type" value="Genomic_DNA"/>
</dbReference>
<evidence type="ECO:0000313" key="8">
    <source>
        <dbReference type="EMBL" id="KAG8433695.1"/>
    </source>
</evidence>
<evidence type="ECO:0000256" key="2">
    <source>
        <dbReference type="ARBA" id="ARBA00011016"/>
    </source>
</evidence>
<dbReference type="GO" id="GO:0007160">
    <property type="term" value="P:cell-matrix adhesion"/>
    <property type="evidence" value="ECO:0007669"/>
    <property type="project" value="TreeGrafter"/>
</dbReference>
<proteinExistence type="inferred from homology"/>